<feature type="domain" description="DUF1330" evidence="1">
    <location>
        <begin position="3"/>
        <end position="95"/>
    </location>
</feature>
<dbReference type="RefSeq" id="WP_380792768.1">
    <property type="nucleotide sequence ID" value="NZ_JBHTKR010000005.1"/>
</dbReference>
<evidence type="ECO:0000313" key="3">
    <source>
        <dbReference type="Proteomes" id="UP001597151"/>
    </source>
</evidence>
<gene>
    <name evidence="2" type="ORF">ACFQ3C_13450</name>
</gene>
<name>A0ABW3TEQ5_9RHOB</name>
<dbReference type="PANTHER" id="PTHR41521">
    <property type="match status" value="1"/>
</dbReference>
<dbReference type="PANTHER" id="PTHR41521:SF4">
    <property type="entry name" value="BLR0684 PROTEIN"/>
    <property type="match status" value="1"/>
</dbReference>
<evidence type="ECO:0000313" key="2">
    <source>
        <dbReference type="EMBL" id="MFD1195674.1"/>
    </source>
</evidence>
<protein>
    <submittedName>
        <fullName evidence="2">DUF1330 domain-containing protein</fullName>
    </submittedName>
</protein>
<keyword evidence="3" id="KW-1185">Reference proteome</keyword>
<comment type="caution">
    <text evidence="2">The sequence shown here is derived from an EMBL/GenBank/DDBJ whole genome shotgun (WGS) entry which is preliminary data.</text>
</comment>
<dbReference type="Gene3D" id="3.30.70.100">
    <property type="match status" value="1"/>
</dbReference>
<organism evidence="2 3">
    <name type="scientific">Seohaeicola saemankumensis</name>
    <dbReference type="NCBI Taxonomy" id="481181"/>
    <lineage>
        <taxon>Bacteria</taxon>
        <taxon>Pseudomonadati</taxon>
        <taxon>Pseudomonadota</taxon>
        <taxon>Alphaproteobacteria</taxon>
        <taxon>Rhodobacterales</taxon>
        <taxon>Roseobacteraceae</taxon>
        <taxon>Seohaeicola</taxon>
    </lineage>
</organism>
<dbReference type="Proteomes" id="UP001597151">
    <property type="component" value="Unassembled WGS sequence"/>
</dbReference>
<dbReference type="InterPro" id="IPR011008">
    <property type="entry name" value="Dimeric_a/b-barrel"/>
</dbReference>
<dbReference type="SUPFAM" id="SSF54909">
    <property type="entry name" value="Dimeric alpha+beta barrel"/>
    <property type="match status" value="1"/>
</dbReference>
<proteinExistence type="predicted"/>
<sequence length="103" mass="11411">MTALLVVDETITNSAVFDDYKRAVVPTIEKFGGRFLARGPELEVLETSGRWEPDRLVIIEFPDMAALKAWYHSADYASVRELRFASATSTLVAMDTSPTGQKA</sequence>
<dbReference type="InterPro" id="IPR010753">
    <property type="entry name" value="DUF1330"/>
</dbReference>
<dbReference type="Pfam" id="PF07045">
    <property type="entry name" value="DUF1330"/>
    <property type="match status" value="1"/>
</dbReference>
<reference evidence="3" key="1">
    <citation type="journal article" date="2019" name="Int. J. Syst. Evol. Microbiol.">
        <title>The Global Catalogue of Microorganisms (GCM) 10K type strain sequencing project: providing services to taxonomists for standard genome sequencing and annotation.</title>
        <authorList>
            <consortium name="The Broad Institute Genomics Platform"/>
            <consortium name="The Broad Institute Genome Sequencing Center for Infectious Disease"/>
            <person name="Wu L."/>
            <person name="Ma J."/>
        </authorList>
    </citation>
    <scope>NUCLEOTIDE SEQUENCE [LARGE SCALE GENOMIC DNA]</scope>
    <source>
        <strain evidence="3">CCUG 55328</strain>
    </source>
</reference>
<evidence type="ECO:0000259" key="1">
    <source>
        <dbReference type="Pfam" id="PF07045"/>
    </source>
</evidence>
<accession>A0ABW3TEQ5</accession>
<dbReference type="EMBL" id="JBHTKR010000005">
    <property type="protein sequence ID" value="MFD1195674.1"/>
    <property type="molecule type" value="Genomic_DNA"/>
</dbReference>